<dbReference type="Proteomes" id="UP000585721">
    <property type="component" value="Unassembled WGS sequence"/>
</dbReference>
<evidence type="ECO:0000256" key="1">
    <source>
        <dbReference type="ARBA" id="ARBA00001974"/>
    </source>
</evidence>
<dbReference type="RefSeq" id="WP_246358724.1">
    <property type="nucleotide sequence ID" value="NZ_JACHGR010000002.1"/>
</dbReference>
<comment type="similarity">
    <text evidence="3">Belongs to the FAD-dependent oxidoreductase family.</text>
</comment>
<gene>
    <name evidence="11" type="ORF">HNR75_000838</name>
</gene>
<keyword evidence="7" id="KW-0560">Oxidoreductase</keyword>
<dbReference type="Pfam" id="PF07992">
    <property type="entry name" value="Pyr_redox_2"/>
    <property type="match status" value="1"/>
</dbReference>
<evidence type="ECO:0000256" key="8">
    <source>
        <dbReference type="ARBA" id="ARBA00023027"/>
    </source>
</evidence>
<dbReference type="PRINTS" id="PR00411">
    <property type="entry name" value="PNDRDTASEI"/>
</dbReference>
<keyword evidence="5" id="KW-0285">Flavoprotein</keyword>
<evidence type="ECO:0000256" key="6">
    <source>
        <dbReference type="ARBA" id="ARBA00022827"/>
    </source>
</evidence>
<dbReference type="GO" id="GO:0005737">
    <property type="term" value="C:cytoplasm"/>
    <property type="evidence" value="ECO:0007669"/>
    <property type="project" value="UniProtKB-SubCell"/>
</dbReference>
<feature type="domain" description="Rubredoxin binding" evidence="10">
    <location>
        <begin position="328"/>
        <end position="397"/>
    </location>
</feature>
<evidence type="ECO:0000256" key="2">
    <source>
        <dbReference type="ARBA" id="ARBA00004496"/>
    </source>
</evidence>
<dbReference type="SUPFAM" id="SSF51905">
    <property type="entry name" value="FAD/NAD(P)-binding domain"/>
    <property type="match status" value="1"/>
</dbReference>
<evidence type="ECO:0000256" key="3">
    <source>
        <dbReference type="ARBA" id="ARBA00006442"/>
    </source>
</evidence>
<comment type="caution">
    <text evidence="11">The sequence shown here is derived from an EMBL/GenBank/DDBJ whole genome shotgun (WGS) entry which is preliminary data.</text>
</comment>
<evidence type="ECO:0000256" key="5">
    <source>
        <dbReference type="ARBA" id="ARBA00022630"/>
    </source>
</evidence>
<comment type="cofactor">
    <cofactor evidence="1">
        <name>FAD</name>
        <dbReference type="ChEBI" id="CHEBI:57692"/>
    </cofactor>
</comment>
<evidence type="ECO:0000256" key="4">
    <source>
        <dbReference type="ARBA" id="ARBA00022490"/>
    </source>
</evidence>
<dbReference type="Gene3D" id="3.30.390.120">
    <property type="match status" value="1"/>
</dbReference>
<sequence>MTSYLRQILRQKRRNKEATMGAHHPVVIVGSGYAGLQLARQYRRLAPAAPLVIVCADEGADYAKPQLSHVISKRQTASDLIRKPAKELAQELKALLLTEQTVSAIDTERQVIRLAERELPYRDLVLAVGAEAWIPPVSGDATGDIITLNSLQEYQQSQDRLATSQRILLIGAGLIGCELANDFLQAGKQVTVCDPADRVLSALLPEFASERLHSVLRQNGCQFELMNTLVSAEKIAEGIRATFRDGKSIIVDSIVSAAGLRPRTALAQAAGLTVNRGIVVNDDLTTSDPHIYALGDCAEANGQLRPYLQPITISAQALAKTLAGEPTAIRWPVMPVNVKTPCYPVQAAGDVRSEDLIWQLDEDDTGLTGLALRQGQTVGFVTGGQHVSRSMNLIKQLGEN</sequence>
<protein>
    <submittedName>
        <fullName evidence="11">NAD(P)H-nitrite reductase large subunit</fullName>
    </submittedName>
</protein>
<organism evidence="11 12">
    <name type="scientific">Tolumonas osonensis</name>
    <dbReference type="NCBI Taxonomy" id="675874"/>
    <lineage>
        <taxon>Bacteria</taxon>
        <taxon>Pseudomonadati</taxon>
        <taxon>Pseudomonadota</taxon>
        <taxon>Gammaproteobacteria</taxon>
        <taxon>Aeromonadales</taxon>
        <taxon>Aeromonadaceae</taxon>
        <taxon>Tolumonas</taxon>
    </lineage>
</organism>
<dbReference type="PANTHER" id="PTHR43429:SF3">
    <property type="entry name" value="NITRITE REDUCTASE [NAD(P)H]"/>
    <property type="match status" value="1"/>
</dbReference>
<dbReference type="AlphaFoldDB" id="A0A841GEA5"/>
<keyword evidence="8" id="KW-0520">NAD</keyword>
<keyword evidence="12" id="KW-1185">Reference proteome</keyword>
<dbReference type="NCBIfam" id="NF003437">
    <property type="entry name" value="PRK04965.1"/>
    <property type="match status" value="1"/>
</dbReference>
<accession>A0A841GEA5</accession>
<keyword evidence="6" id="KW-0274">FAD</keyword>
<reference evidence="11 12" key="1">
    <citation type="submission" date="2020-08" db="EMBL/GenBank/DDBJ databases">
        <title>Genomic Encyclopedia of Type Strains, Phase IV (KMG-IV): sequencing the most valuable type-strain genomes for metagenomic binning, comparative biology and taxonomic classification.</title>
        <authorList>
            <person name="Goeker M."/>
        </authorList>
    </citation>
    <scope>NUCLEOTIDE SEQUENCE [LARGE SCALE GENOMIC DNA]</scope>
    <source>
        <strain evidence="11 12">DSM 22975</strain>
    </source>
</reference>
<dbReference type="InterPro" id="IPR041364">
    <property type="entry name" value="Rbx-bd"/>
</dbReference>
<dbReference type="Gene3D" id="3.50.50.60">
    <property type="entry name" value="FAD/NAD(P)-binding domain"/>
    <property type="match status" value="2"/>
</dbReference>
<evidence type="ECO:0000259" key="9">
    <source>
        <dbReference type="Pfam" id="PF07992"/>
    </source>
</evidence>
<dbReference type="InterPro" id="IPR023753">
    <property type="entry name" value="FAD/NAD-binding_dom"/>
</dbReference>
<dbReference type="PANTHER" id="PTHR43429">
    <property type="entry name" value="PYRIDINE NUCLEOTIDE-DISULFIDE OXIDOREDUCTASE DOMAIN-CONTAINING"/>
    <property type="match status" value="1"/>
</dbReference>
<dbReference type="EMBL" id="JACHGR010000002">
    <property type="protein sequence ID" value="MBB6054966.1"/>
    <property type="molecule type" value="Genomic_DNA"/>
</dbReference>
<evidence type="ECO:0000313" key="11">
    <source>
        <dbReference type="EMBL" id="MBB6054966.1"/>
    </source>
</evidence>
<evidence type="ECO:0000259" key="10">
    <source>
        <dbReference type="Pfam" id="PF18113"/>
    </source>
</evidence>
<feature type="domain" description="FAD/NAD(P)-binding" evidence="9">
    <location>
        <begin position="25"/>
        <end position="303"/>
    </location>
</feature>
<comment type="subcellular location">
    <subcellularLocation>
        <location evidence="2">Cytoplasm</location>
    </subcellularLocation>
</comment>
<dbReference type="Pfam" id="PF18113">
    <property type="entry name" value="Rbx_binding"/>
    <property type="match status" value="1"/>
</dbReference>
<evidence type="ECO:0000256" key="7">
    <source>
        <dbReference type="ARBA" id="ARBA00023002"/>
    </source>
</evidence>
<keyword evidence="4" id="KW-0963">Cytoplasm</keyword>
<dbReference type="PRINTS" id="PR00368">
    <property type="entry name" value="FADPNR"/>
</dbReference>
<proteinExistence type="inferred from homology"/>
<dbReference type="InterPro" id="IPR036188">
    <property type="entry name" value="FAD/NAD-bd_sf"/>
</dbReference>
<evidence type="ECO:0000313" key="12">
    <source>
        <dbReference type="Proteomes" id="UP000585721"/>
    </source>
</evidence>
<dbReference type="InterPro" id="IPR050260">
    <property type="entry name" value="FAD-bd_OxRdtase"/>
</dbReference>
<dbReference type="GO" id="GO:0016491">
    <property type="term" value="F:oxidoreductase activity"/>
    <property type="evidence" value="ECO:0007669"/>
    <property type="project" value="UniProtKB-KW"/>
</dbReference>
<name>A0A841GEA5_9GAMM</name>